<feature type="domain" description="Serpin" evidence="5">
    <location>
        <begin position="54"/>
        <end position="410"/>
    </location>
</feature>
<protein>
    <submittedName>
        <fullName evidence="6">Proteinase IV</fullName>
    </submittedName>
</protein>
<comment type="subcellular location">
    <subcellularLocation>
        <location evidence="1">Secreted</location>
    </subcellularLocation>
</comment>
<dbReference type="SUPFAM" id="SSF56574">
    <property type="entry name" value="Serpins"/>
    <property type="match status" value="1"/>
</dbReference>
<dbReference type="PROSITE" id="PS51257">
    <property type="entry name" value="PROKAR_LIPOPROTEIN"/>
    <property type="match status" value="1"/>
</dbReference>
<dbReference type="GO" id="GO:0005615">
    <property type="term" value="C:extracellular space"/>
    <property type="evidence" value="ECO:0007669"/>
    <property type="project" value="InterPro"/>
</dbReference>
<evidence type="ECO:0000313" key="7">
    <source>
        <dbReference type="Proteomes" id="UP000284177"/>
    </source>
</evidence>
<dbReference type="InterPro" id="IPR036186">
    <property type="entry name" value="Serpin_sf"/>
</dbReference>
<gene>
    <name evidence="6" type="ORF">BET03_05435</name>
</gene>
<evidence type="ECO:0000256" key="3">
    <source>
        <dbReference type="ARBA" id="ARBA00022729"/>
    </source>
</evidence>
<evidence type="ECO:0000259" key="5">
    <source>
        <dbReference type="SMART" id="SM00093"/>
    </source>
</evidence>
<name>A0A419SW85_9FIRM</name>
<dbReference type="EMBL" id="MCIB01000037">
    <property type="protein sequence ID" value="RKD29503.1"/>
    <property type="molecule type" value="Genomic_DNA"/>
</dbReference>
<dbReference type="CDD" id="cd19588">
    <property type="entry name" value="serpin_miropin-like"/>
    <property type="match status" value="1"/>
</dbReference>
<sequence>MKRVLTIMISIILIGSLLVGCAINTDGSISSKDLNYNKNKIKASVVDGNSQFAFNIFKELNKGDRNKNIFISPLSISTALSMTYEGARGITKEGMAEVLGYKGIDINILNESYKNLLRYLNQVDPKIELDINNSIWIRKGEKINEDFLSTNKDIFDAYINELDFSEKDAVDKINNWINNSTKGKIKKMINGPISPQVVMYLINAIYFKGEWTEEFDKENTFRTKFYVDKENEQNVMMMNRKGTVEYLQGDNFKAVRLPYGNGKVSMYCILPNKGISINNFIDNMDKDKWEKIRESISKTEDVILQIPHFKIEYGIKKLNNSLKELGMDEAFSSSANFSGIRDNIFISRVLHKAVIEVNEEGSEAAGATVVEMQETAAVEPTTFIANRPFLFMIADDETGTILFIGKLYDVD</sequence>
<dbReference type="InterPro" id="IPR000215">
    <property type="entry name" value="Serpin_fam"/>
</dbReference>
<evidence type="ECO:0000256" key="2">
    <source>
        <dbReference type="ARBA" id="ARBA00022525"/>
    </source>
</evidence>
<keyword evidence="2" id="KW-0964">Secreted</keyword>
<reference evidence="6 7" key="1">
    <citation type="submission" date="2016-08" db="EMBL/GenBank/DDBJ databases">
        <title>Novel Firmicutes and Novel Genomes.</title>
        <authorList>
            <person name="Poppleton D.I."/>
            <person name="Gribaldo S."/>
        </authorList>
    </citation>
    <scope>NUCLEOTIDE SEQUENCE [LARGE SCALE GENOMIC DNA]</scope>
    <source>
        <strain evidence="6 7">CTT3</strain>
    </source>
</reference>
<evidence type="ECO:0000256" key="4">
    <source>
        <dbReference type="RuleBase" id="RU000411"/>
    </source>
</evidence>
<dbReference type="RefSeq" id="WP_120170450.1">
    <property type="nucleotide sequence ID" value="NZ_MCIB01000037.1"/>
</dbReference>
<dbReference type="FunFam" id="3.30.497.10:FF:000031">
    <property type="entry name" value="Putative salivary serpin"/>
    <property type="match status" value="1"/>
</dbReference>
<dbReference type="InterPro" id="IPR023795">
    <property type="entry name" value="Serpin_CS"/>
</dbReference>
<dbReference type="GO" id="GO:0004867">
    <property type="term" value="F:serine-type endopeptidase inhibitor activity"/>
    <property type="evidence" value="ECO:0007669"/>
    <property type="project" value="InterPro"/>
</dbReference>
<dbReference type="PANTHER" id="PTHR11461">
    <property type="entry name" value="SERINE PROTEASE INHIBITOR, SERPIN"/>
    <property type="match status" value="1"/>
</dbReference>
<dbReference type="SMART" id="SM00093">
    <property type="entry name" value="SERPIN"/>
    <property type="match status" value="1"/>
</dbReference>
<dbReference type="OrthoDB" id="9764871at2"/>
<comment type="similarity">
    <text evidence="4">Belongs to the serpin family.</text>
</comment>
<accession>A0A419SW85</accession>
<organism evidence="6 7">
    <name type="scientific">Thermohalobacter berrensis</name>
    <dbReference type="NCBI Taxonomy" id="99594"/>
    <lineage>
        <taxon>Bacteria</taxon>
        <taxon>Bacillati</taxon>
        <taxon>Bacillota</taxon>
        <taxon>Tissierellia</taxon>
        <taxon>Tissierellales</taxon>
        <taxon>Thermohalobacteraceae</taxon>
        <taxon>Thermohalobacter</taxon>
    </lineage>
</organism>
<evidence type="ECO:0000313" key="6">
    <source>
        <dbReference type="EMBL" id="RKD29503.1"/>
    </source>
</evidence>
<dbReference type="InterPro" id="IPR023796">
    <property type="entry name" value="Serpin_dom"/>
</dbReference>
<dbReference type="AlphaFoldDB" id="A0A419SW85"/>
<keyword evidence="7" id="KW-1185">Reference proteome</keyword>
<comment type="caution">
    <text evidence="6">The sequence shown here is derived from an EMBL/GenBank/DDBJ whole genome shotgun (WGS) entry which is preliminary data.</text>
</comment>
<dbReference type="PANTHER" id="PTHR11461:SF211">
    <property type="entry name" value="GH10112P-RELATED"/>
    <property type="match status" value="1"/>
</dbReference>
<dbReference type="Proteomes" id="UP000284177">
    <property type="component" value="Unassembled WGS sequence"/>
</dbReference>
<proteinExistence type="inferred from homology"/>
<evidence type="ECO:0000256" key="1">
    <source>
        <dbReference type="ARBA" id="ARBA00004613"/>
    </source>
</evidence>
<dbReference type="InterPro" id="IPR042178">
    <property type="entry name" value="Serpin_sf_1"/>
</dbReference>
<dbReference type="InterPro" id="IPR042185">
    <property type="entry name" value="Serpin_sf_2"/>
</dbReference>
<dbReference type="Pfam" id="PF00079">
    <property type="entry name" value="Serpin"/>
    <property type="match status" value="1"/>
</dbReference>
<dbReference type="Gene3D" id="2.30.39.10">
    <property type="entry name" value="Alpha-1-antitrypsin, domain 1"/>
    <property type="match status" value="1"/>
</dbReference>
<keyword evidence="3" id="KW-0732">Signal</keyword>
<dbReference type="Gene3D" id="3.30.497.10">
    <property type="entry name" value="Antithrombin, subunit I, domain 2"/>
    <property type="match status" value="1"/>
</dbReference>
<dbReference type="PROSITE" id="PS00284">
    <property type="entry name" value="SERPIN"/>
    <property type="match status" value="1"/>
</dbReference>